<dbReference type="Proteomes" id="UP000184436">
    <property type="component" value="Unassembled WGS sequence"/>
</dbReference>
<dbReference type="EMBL" id="FQVD01000005">
    <property type="protein sequence ID" value="SHE69892.1"/>
    <property type="molecule type" value="Genomic_DNA"/>
</dbReference>
<dbReference type="OrthoDB" id="9815002at2"/>
<dbReference type="SUPFAM" id="SSF53955">
    <property type="entry name" value="Lysozyme-like"/>
    <property type="match status" value="1"/>
</dbReference>
<feature type="transmembrane region" description="Helical" evidence="2">
    <location>
        <begin position="7"/>
        <end position="27"/>
    </location>
</feature>
<accession>A0A1M4VM17</accession>
<keyword evidence="2" id="KW-0472">Membrane</keyword>
<proteinExistence type="inferred from homology"/>
<name>A0A1M4VM17_9BACE</name>
<evidence type="ECO:0000256" key="2">
    <source>
        <dbReference type="SAM" id="Phobius"/>
    </source>
</evidence>
<keyword evidence="5" id="KW-1185">Reference proteome</keyword>
<dbReference type="RefSeq" id="WP_025073791.1">
    <property type="nucleotide sequence ID" value="NZ_FQVD01000005.1"/>
</dbReference>
<evidence type="ECO:0000259" key="3">
    <source>
        <dbReference type="Pfam" id="PF01464"/>
    </source>
</evidence>
<sequence length="326" mass="37817">MKKQYRINYILSLILVFGIGTMLPTLIGSSMVSEQHSAKSEVPYCVTPPTVPEKVSFDGETIDLRRYDRRERMDREMMSFTYMHSTTMLLVKRANRYFPIIEPLLKENGIPDDFKYLMVIESNLNNIARSPVGAAGLWQFMPATAREFGLEVNDNVDERYHIEKATVAACKYFKQAYAKYGDWMAVSASYNAGQGRISSQLEQQLANHAMDLWLVEETSRYMFRLLAIKEVLSNPQRYGFLLKKEHLYPPIPYKEIEVTTQIDNLDDYAKQQGITYAQLRDANPWLREHSLKNKSGKKYVLKIPTQEGMNYDPKKTEAYNKNWVID</sequence>
<reference evidence="4 5" key="1">
    <citation type="submission" date="2016-11" db="EMBL/GenBank/DDBJ databases">
        <authorList>
            <person name="Jaros S."/>
            <person name="Januszkiewicz K."/>
            <person name="Wedrychowicz H."/>
        </authorList>
    </citation>
    <scope>NUCLEOTIDE SEQUENCE [LARGE SCALE GENOMIC DNA]</scope>
    <source>
        <strain evidence="4 5">DSM 26883</strain>
    </source>
</reference>
<dbReference type="InterPro" id="IPR023346">
    <property type="entry name" value="Lysozyme-like_dom_sf"/>
</dbReference>
<dbReference type="InterPro" id="IPR008258">
    <property type="entry name" value="Transglycosylase_SLT_dom_1"/>
</dbReference>
<keyword evidence="2" id="KW-1133">Transmembrane helix</keyword>
<evidence type="ECO:0000313" key="4">
    <source>
        <dbReference type="EMBL" id="SHE69892.1"/>
    </source>
</evidence>
<evidence type="ECO:0000256" key="1">
    <source>
        <dbReference type="ARBA" id="ARBA00007734"/>
    </source>
</evidence>
<dbReference type="AlphaFoldDB" id="A0A1M4VM17"/>
<dbReference type="STRING" id="871325.SAMN05444349_10538"/>
<dbReference type="Gene3D" id="1.10.530.10">
    <property type="match status" value="1"/>
</dbReference>
<evidence type="ECO:0000313" key="5">
    <source>
        <dbReference type="Proteomes" id="UP000184436"/>
    </source>
</evidence>
<dbReference type="PANTHER" id="PTHR37423:SF2">
    <property type="entry name" value="MEMBRANE-BOUND LYTIC MUREIN TRANSGLYCOSYLASE C"/>
    <property type="match status" value="1"/>
</dbReference>
<gene>
    <name evidence="4" type="ORF">SAMN05444349_10538</name>
</gene>
<protein>
    <submittedName>
        <fullName evidence="4">Transglycosylase SLT domain-containing protein</fullName>
    </submittedName>
</protein>
<comment type="similarity">
    <text evidence="1">Belongs to the transglycosylase Slt family.</text>
</comment>
<feature type="domain" description="Transglycosylase SLT" evidence="3">
    <location>
        <begin position="100"/>
        <end position="204"/>
    </location>
</feature>
<dbReference type="PANTHER" id="PTHR37423">
    <property type="entry name" value="SOLUBLE LYTIC MUREIN TRANSGLYCOSYLASE-RELATED"/>
    <property type="match status" value="1"/>
</dbReference>
<dbReference type="Pfam" id="PF01464">
    <property type="entry name" value="SLT"/>
    <property type="match status" value="1"/>
</dbReference>
<keyword evidence="2" id="KW-0812">Transmembrane</keyword>
<organism evidence="4 5">
    <name type="scientific">Bacteroides faecichinchillae</name>
    <dbReference type="NCBI Taxonomy" id="871325"/>
    <lineage>
        <taxon>Bacteria</taxon>
        <taxon>Pseudomonadati</taxon>
        <taxon>Bacteroidota</taxon>
        <taxon>Bacteroidia</taxon>
        <taxon>Bacteroidales</taxon>
        <taxon>Bacteroidaceae</taxon>
        <taxon>Bacteroides</taxon>
    </lineage>
</organism>
<dbReference type="CDD" id="cd16894">
    <property type="entry name" value="MltD-like"/>
    <property type="match status" value="1"/>
</dbReference>